<keyword evidence="3" id="KW-1185">Reference proteome</keyword>
<name>A0A4P6YSZ9_9LACO</name>
<sequence>MVFSSLKSAKCYMHSISLGDGFCGGGAFGALQCYNLGNNRWGVIDMTKFEIFADVVALMTTDYAGLKENQVDPGTFTARITEAMDDTEFEYVVQDYLMAFPDGHVGLTVNDGASAGIGFGVRRFQNSLVVTDVFDDERLHLGDMIVAIDEESIETLGNQHAAELDPILHRQTWKWLLQRGRSITLNDGRLLELHEFDNDYSPAHVFEMLNDQTGYMRLTDFWNPADTDKVVADNAEALAKLDYLIVDTRLNLGGNDMAYWNLLAYFVDEQENLDDHYPKGFGYVTHWTQRNKDNWLGELKKLKAQYNNQTVDDMYASQVAYWESAETANTTVEEEEVSEPYVLEPKGHLKHVYVLSDYMAGSAGDNFIMLAKTFAKVTVLGRNTMGIVDYGNVAPQKYPNFTVHYPTTRLELIDVGQGTNGVGFAPDIELPWTPKSLFEDTDLQAVLELIEINAVSKM</sequence>
<dbReference type="Proteomes" id="UP000292886">
    <property type="component" value="Chromosome"/>
</dbReference>
<gene>
    <name evidence="2" type="ORF">EQG49_04580</name>
</gene>
<proteinExistence type="predicted"/>
<feature type="domain" description="Tail specific protease" evidence="1">
    <location>
        <begin position="213"/>
        <end position="429"/>
    </location>
</feature>
<reference evidence="3" key="1">
    <citation type="submission" date="2019-03" db="EMBL/GenBank/DDBJ databases">
        <title>Weissella sp. 26KH-42 Genome sequencing.</title>
        <authorList>
            <person name="Heo J."/>
            <person name="Kim S.-J."/>
            <person name="Kim J.-S."/>
            <person name="Hong S.-B."/>
            <person name="Kwon S.-W."/>
        </authorList>
    </citation>
    <scope>NUCLEOTIDE SEQUENCE [LARGE SCALE GENOMIC DNA]</scope>
    <source>
        <strain evidence="3">26KH-42</strain>
    </source>
</reference>
<dbReference type="KEGG" id="wei:EQG49_04580"/>
<dbReference type="Gene3D" id="3.90.226.10">
    <property type="entry name" value="2-enoyl-CoA Hydratase, Chain A, domain 1"/>
    <property type="match status" value="1"/>
</dbReference>
<dbReference type="GO" id="GO:0006508">
    <property type="term" value="P:proteolysis"/>
    <property type="evidence" value="ECO:0007669"/>
    <property type="project" value="InterPro"/>
</dbReference>
<dbReference type="Pfam" id="PF03572">
    <property type="entry name" value="Peptidase_S41"/>
    <property type="match status" value="1"/>
</dbReference>
<protein>
    <recommendedName>
        <fullName evidence="1">Tail specific protease domain-containing protein</fullName>
    </recommendedName>
</protein>
<dbReference type="InterPro" id="IPR029045">
    <property type="entry name" value="ClpP/crotonase-like_dom_sf"/>
</dbReference>
<evidence type="ECO:0000313" key="2">
    <source>
        <dbReference type="EMBL" id="QBO35790.1"/>
    </source>
</evidence>
<accession>A0A4P6YSZ9</accession>
<dbReference type="OrthoDB" id="2327485at2"/>
<dbReference type="GO" id="GO:0008236">
    <property type="term" value="F:serine-type peptidase activity"/>
    <property type="evidence" value="ECO:0007669"/>
    <property type="project" value="InterPro"/>
</dbReference>
<dbReference type="InterPro" id="IPR005151">
    <property type="entry name" value="Tail-specific_protease"/>
</dbReference>
<dbReference type="SUPFAM" id="SSF52096">
    <property type="entry name" value="ClpP/crotonase"/>
    <property type="match status" value="1"/>
</dbReference>
<dbReference type="EMBL" id="CP037940">
    <property type="protein sequence ID" value="QBO35790.1"/>
    <property type="molecule type" value="Genomic_DNA"/>
</dbReference>
<organism evidence="2 3">
    <name type="scientific">Periweissella cryptocerci</name>
    <dbReference type="NCBI Taxonomy" id="2506420"/>
    <lineage>
        <taxon>Bacteria</taxon>
        <taxon>Bacillati</taxon>
        <taxon>Bacillota</taxon>
        <taxon>Bacilli</taxon>
        <taxon>Lactobacillales</taxon>
        <taxon>Lactobacillaceae</taxon>
        <taxon>Periweissella</taxon>
    </lineage>
</organism>
<evidence type="ECO:0000259" key="1">
    <source>
        <dbReference type="Pfam" id="PF03572"/>
    </source>
</evidence>
<evidence type="ECO:0000313" key="3">
    <source>
        <dbReference type="Proteomes" id="UP000292886"/>
    </source>
</evidence>
<dbReference type="AlphaFoldDB" id="A0A4P6YSZ9"/>